<dbReference type="SMART" id="SM00409">
    <property type="entry name" value="IG"/>
    <property type="match status" value="3"/>
</dbReference>
<name>A0AA40LDC7_CNENI</name>
<sequence>MLRRHPESKCLRQDPRGSTMDLVPSCIFLLIISQGHCVQCDVQLVESGGGVVQPGGSLRLSCVASGFPFSSKFMNWARQAPGKGLEWVSCISTSGSYTDYAASVKGRFTISRDNDKNMLYLQMSSLKTDDTAMYYCAVDTVSGRDQPWDPRCSHSLIRTEHRPLTMWSGLSWVFLVALLRGVQCEVQLVESGGGIVQPGGSLKLSCTASGFTISSYWMSWVHQAPGKGLEWVSTHTGGSTYYADSVKGRFTISRDNAKNTLYLQMSSLRAEDTECITVQDTQSAPSTALTMDCSWRTLLLVAMATGVHSQVQLVQSGAEVRKPGDSEKVSCKASGYTFTSYWMHWVRQAPGQGLAWMGWVYPGDGDTSYAQKFQGRVSITADKSTSTAYMELSSLRAEDTALYYCARHSEGKSV</sequence>
<accession>A0AA40LDC7</accession>
<dbReference type="FunFam" id="2.60.40.10:FF:000556">
    <property type="entry name" value="Immunoglobulin heavy variable 7-81 (non-functional)"/>
    <property type="match status" value="1"/>
</dbReference>
<evidence type="ECO:0000259" key="4">
    <source>
        <dbReference type="PROSITE" id="PS50835"/>
    </source>
</evidence>
<keyword evidence="3" id="KW-1280">Immunoglobulin</keyword>
<dbReference type="EMBL" id="JAULJE010000041">
    <property type="protein sequence ID" value="KAK1327388.1"/>
    <property type="molecule type" value="Genomic_DNA"/>
</dbReference>
<dbReference type="InterPro" id="IPR050199">
    <property type="entry name" value="IgHV"/>
</dbReference>
<dbReference type="SMART" id="SM00406">
    <property type="entry name" value="IGv"/>
    <property type="match status" value="3"/>
</dbReference>
<dbReference type="InterPro" id="IPR013106">
    <property type="entry name" value="Ig_V-set"/>
</dbReference>
<evidence type="ECO:0000256" key="1">
    <source>
        <dbReference type="ARBA" id="ARBA00022859"/>
    </source>
</evidence>
<gene>
    <name evidence="5" type="ORF">QTO34_014976</name>
</gene>
<dbReference type="SUPFAM" id="SSF48726">
    <property type="entry name" value="Immunoglobulin"/>
    <property type="match status" value="3"/>
</dbReference>
<evidence type="ECO:0000313" key="5">
    <source>
        <dbReference type="EMBL" id="KAK1327388.1"/>
    </source>
</evidence>
<evidence type="ECO:0000256" key="2">
    <source>
        <dbReference type="ARBA" id="ARBA00023130"/>
    </source>
</evidence>
<evidence type="ECO:0000256" key="3">
    <source>
        <dbReference type="ARBA" id="ARBA00043265"/>
    </source>
</evidence>
<dbReference type="PANTHER" id="PTHR23266">
    <property type="entry name" value="IMMUNOGLOBULIN HEAVY CHAIN"/>
    <property type="match status" value="1"/>
</dbReference>
<feature type="domain" description="Ig-like" evidence="4">
    <location>
        <begin position="285"/>
        <end position="414"/>
    </location>
</feature>
<keyword evidence="1" id="KW-0391">Immunity</keyword>
<dbReference type="PROSITE" id="PS50835">
    <property type="entry name" value="IG_LIKE"/>
    <property type="match status" value="2"/>
</dbReference>
<dbReference type="InterPro" id="IPR007110">
    <property type="entry name" value="Ig-like_dom"/>
</dbReference>
<dbReference type="GO" id="GO:0005886">
    <property type="term" value="C:plasma membrane"/>
    <property type="evidence" value="ECO:0007669"/>
    <property type="project" value="UniProtKB-ARBA"/>
</dbReference>
<dbReference type="FunFam" id="2.60.40.10:FF:001259">
    <property type="entry name" value="Immunoglobulin heavy variable 13-2"/>
    <property type="match status" value="2"/>
</dbReference>
<organism evidence="5 6">
    <name type="scientific">Cnephaeus nilssonii</name>
    <name type="common">Northern bat</name>
    <name type="synonym">Eptesicus nilssonii</name>
    <dbReference type="NCBI Taxonomy" id="3371016"/>
    <lineage>
        <taxon>Eukaryota</taxon>
        <taxon>Metazoa</taxon>
        <taxon>Chordata</taxon>
        <taxon>Craniata</taxon>
        <taxon>Vertebrata</taxon>
        <taxon>Euteleostomi</taxon>
        <taxon>Mammalia</taxon>
        <taxon>Eutheria</taxon>
        <taxon>Laurasiatheria</taxon>
        <taxon>Chiroptera</taxon>
        <taxon>Yangochiroptera</taxon>
        <taxon>Vespertilionidae</taxon>
        <taxon>Cnephaeus</taxon>
    </lineage>
</organism>
<dbReference type="InterPro" id="IPR013783">
    <property type="entry name" value="Ig-like_fold"/>
</dbReference>
<dbReference type="Proteomes" id="UP001177744">
    <property type="component" value="Unassembled WGS sequence"/>
</dbReference>
<protein>
    <recommendedName>
        <fullName evidence="4">Ig-like domain-containing protein</fullName>
    </recommendedName>
</protein>
<comment type="caution">
    <text evidence="5">The sequence shown here is derived from an EMBL/GenBank/DDBJ whole genome shotgun (WGS) entry which is preliminary data.</text>
</comment>
<dbReference type="InterPro" id="IPR003599">
    <property type="entry name" value="Ig_sub"/>
</dbReference>
<dbReference type="Pfam" id="PF07686">
    <property type="entry name" value="V-set"/>
    <property type="match status" value="3"/>
</dbReference>
<dbReference type="GO" id="GO:0002250">
    <property type="term" value="P:adaptive immune response"/>
    <property type="evidence" value="ECO:0007669"/>
    <property type="project" value="UniProtKB-KW"/>
</dbReference>
<dbReference type="CDD" id="cd04981">
    <property type="entry name" value="IgV_H"/>
    <property type="match status" value="1"/>
</dbReference>
<dbReference type="InterPro" id="IPR036179">
    <property type="entry name" value="Ig-like_dom_sf"/>
</dbReference>
<feature type="domain" description="Ig-like" evidence="4">
    <location>
        <begin position="24"/>
        <end position="138"/>
    </location>
</feature>
<dbReference type="GO" id="GO:0005576">
    <property type="term" value="C:extracellular region"/>
    <property type="evidence" value="ECO:0007669"/>
    <property type="project" value="UniProtKB-ARBA"/>
</dbReference>
<reference evidence="5" key="1">
    <citation type="submission" date="2023-06" db="EMBL/GenBank/DDBJ databases">
        <title>Reference genome for the Northern bat (Eptesicus nilssonii), a most northern bat species.</title>
        <authorList>
            <person name="Laine V.N."/>
            <person name="Pulliainen A.T."/>
            <person name="Lilley T.M."/>
        </authorList>
    </citation>
    <scope>NUCLEOTIDE SEQUENCE</scope>
    <source>
        <strain evidence="5">BLF_Eptnil</strain>
        <tissue evidence="5">Kidney</tissue>
    </source>
</reference>
<dbReference type="AlphaFoldDB" id="A0AA40LDC7"/>
<proteinExistence type="predicted"/>
<keyword evidence="6" id="KW-1185">Reference proteome</keyword>
<keyword evidence="2" id="KW-1064">Adaptive immunity</keyword>
<dbReference type="GO" id="GO:0019814">
    <property type="term" value="C:immunoglobulin complex"/>
    <property type="evidence" value="ECO:0007669"/>
    <property type="project" value="UniProtKB-KW"/>
</dbReference>
<evidence type="ECO:0000313" key="6">
    <source>
        <dbReference type="Proteomes" id="UP001177744"/>
    </source>
</evidence>
<dbReference type="Gene3D" id="2.60.40.10">
    <property type="entry name" value="Immunoglobulins"/>
    <property type="match status" value="3"/>
</dbReference>